<name>A0A5Q2MM73_9ACTN</name>
<reference evidence="1 2" key="1">
    <citation type="submission" date="2019-11" db="EMBL/GenBank/DDBJ databases">
        <authorList>
            <person name="Li J."/>
        </authorList>
    </citation>
    <scope>NUCLEOTIDE SEQUENCE [LARGE SCALE GENOMIC DNA]</scope>
    <source>
        <strain evidence="1 2">MF47</strain>
    </source>
</reference>
<keyword evidence="2" id="KW-1185">Reference proteome</keyword>
<proteinExistence type="predicted"/>
<dbReference type="Proteomes" id="UP000392064">
    <property type="component" value="Chromosome"/>
</dbReference>
<gene>
    <name evidence="1" type="ORF">GEV26_17305</name>
</gene>
<dbReference type="KEGG" id="aef:GEV26_17305"/>
<evidence type="ECO:0000313" key="2">
    <source>
        <dbReference type="Proteomes" id="UP000392064"/>
    </source>
</evidence>
<dbReference type="AlphaFoldDB" id="A0A5Q2MM73"/>
<protein>
    <submittedName>
        <fullName evidence="1">Uncharacterized protein</fullName>
    </submittedName>
</protein>
<accession>A0A5Q2MM73</accession>
<organism evidence="1 2">
    <name type="scientific">Aeromicrobium yanjiei</name>
    <dbReference type="NCBI Taxonomy" id="2662028"/>
    <lineage>
        <taxon>Bacteria</taxon>
        <taxon>Bacillati</taxon>
        <taxon>Actinomycetota</taxon>
        <taxon>Actinomycetes</taxon>
        <taxon>Propionibacteriales</taxon>
        <taxon>Nocardioidaceae</taxon>
        <taxon>Aeromicrobium</taxon>
    </lineage>
</organism>
<dbReference type="EMBL" id="CP045737">
    <property type="protein sequence ID" value="QGG42991.1"/>
    <property type="molecule type" value="Genomic_DNA"/>
</dbReference>
<dbReference type="RefSeq" id="WP_153654795.1">
    <property type="nucleotide sequence ID" value="NZ_CP045737.1"/>
</dbReference>
<evidence type="ECO:0000313" key="1">
    <source>
        <dbReference type="EMBL" id="QGG42991.1"/>
    </source>
</evidence>
<sequence>MNGSGTLRDSSAPVRDQDLDIKVTTPYPGFIASEMNEGVQQETRMMVDTETVAARWSGRSSPGTPIGQVTKHAPLAIVRRLV</sequence>